<evidence type="ECO:0000256" key="1">
    <source>
        <dbReference type="SAM" id="Phobius"/>
    </source>
</evidence>
<keyword evidence="2" id="KW-0732">Signal</keyword>
<keyword evidence="1" id="KW-1133">Transmembrane helix</keyword>
<dbReference type="Gene3D" id="2.60.40.2230">
    <property type="entry name" value="Uncharacterised protein YcnI-like PF07987, DUF1775"/>
    <property type="match status" value="1"/>
</dbReference>
<reference evidence="4 7" key="2">
    <citation type="submission" date="2017-12" db="EMBL/GenBank/DDBJ databases">
        <title>Pharmacopeia of the Arctic Ocean.</title>
        <authorList>
            <person name="Collins E."/>
            <person name="Ducluzeau A.-L."/>
        </authorList>
    </citation>
    <scope>NUCLEOTIDE SEQUENCE [LARGE SCALE GENOMIC DNA]</scope>
    <source>
        <strain evidence="4 7">DSM 23325</strain>
    </source>
</reference>
<keyword evidence="1" id="KW-0472">Membrane</keyword>
<dbReference type="RefSeq" id="WP_091197634.1">
    <property type="nucleotide sequence ID" value="NZ_FOKC01000003.1"/>
</dbReference>
<dbReference type="EMBL" id="PJBV01000032">
    <property type="protein sequence ID" value="PKH39020.1"/>
    <property type="molecule type" value="Genomic_DNA"/>
</dbReference>
<dbReference type="Pfam" id="PF07987">
    <property type="entry name" value="DUF1775"/>
    <property type="match status" value="2"/>
</dbReference>
<dbReference type="EMBL" id="FOKC01000003">
    <property type="protein sequence ID" value="SFB08968.1"/>
    <property type="molecule type" value="Genomic_DNA"/>
</dbReference>
<protein>
    <submittedName>
        <fullName evidence="4">DUF1775 domain-containing protein</fullName>
    </submittedName>
    <submittedName>
        <fullName evidence="5">Uncharacterized protein YcnI</fullName>
    </submittedName>
</protein>
<evidence type="ECO:0000313" key="4">
    <source>
        <dbReference type="EMBL" id="PKH39020.1"/>
    </source>
</evidence>
<reference evidence="5" key="1">
    <citation type="submission" date="2016-10" db="EMBL/GenBank/DDBJ databases">
        <authorList>
            <person name="de Groot N.N."/>
        </authorList>
    </citation>
    <scope>NUCLEOTIDE SEQUENCE [LARGE SCALE GENOMIC DNA]</scope>
    <source>
        <strain evidence="5">CGMCC 1.10697</strain>
    </source>
</reference>
<dbReference type="InterPro" id="IPR006311">
    <property type="entry name" value="TAT_signal"/>
</dbReference>
<dbReference type="PROSITE" id="PS51318">
    <property type="entry name" value="TAT"/>
    <property type="match status" value="1"/>
</dbReference>
<feature type="signal peptide" evidence="2">
    <location>
        <begin position="1"/>
        <end position="34"/>
    </location>
</feature>
<keyword evidence="7" id="KW-1185">Reference proteome</keyword>
<feature type="domain" description="YncI copper-binding" evidence="3">
    <location>
        <begin position="35"/>
        <end position="91"/>
    </location>
</feature>
<dbReference type="Proteomes" id="UP000233565">
    <property type="component" value="Unassembled WGS sequence"/>
</dbReference>
<dbReference type="AlphaFoldDB" id="A0A1I0Y944"/>
<dbReference type="Proteomes" id="UP000199113">
    <property type="component" value="Unassembled WGS sequence"/>
</dbReference>
<gene>
    <name evidence="4" type="ORF">CXG46_14950</name>
    <name evidence="5" type="ORF">SAMN05192575_103288</name>
</gene>
<evidence type="ECO:0000313" key="7">
    <source>
        <dbReference type="Proteomes" id="UP000233565"/>
    </source>
</evidence>
<accession>A0A1I0Y944</accession>
<dbReference type="OrthoDB" id="9810871at2"/>
<dbReference type="InterPro" id="IPR038507">
    <property type="entry name" value="YcnI-like_sf"/>
</dbReference>
<feature type="chain" id="PRO_5011458189" evidence="2">
    <location>
        <begin position="35"/>
        <end position="197"/>
    </location>
</feature>
<evidence type="ECO:0000259" key="3">
    <source>
        <dbReference type="Pfam" id="PF07987"/>
    </source>
</evidence>
<organism evidence="5 6">
    <name type="scientific">Nocardioides alpinus</name>
    <dbReference type="NCBI Taxonomy" id="748909"/>
    <lineage>
        <taxon>Bacteria</taxon>
        <taxon>Bacillati</taxon>
        <taxon>Actinomycetota</taxon>
        <taxon>Actinomycetes</taxon>
        <taxon>Propionibacteriales</taxon>
        <taxon>Nocardioidaceae</taxon>
        <taxon>Nocardioides</taxon>
    </lineage>
</organism>
<dbReference type="STRING" id="748909.SAMN05192575_103288"/>
<sequence>MNRTRTARRAALASLATGAVTSGLLALAAAPAAAHVTITASTTEAGATAVVRLVVPHGCAGAATTEVAVRMPDGVSELVAASTEQWSVERTAGGVTYLADAPLPDATRDEVAFTVRLPDDVGAELVFPVVQRCEDGESAWTEVAEDAASREELEMPAPVIVVTGDPARPVMTYGAVGALAAGTLAAGAVLLLRRRRA</sequence>
<feature type="transmembrane region" description="Helical" evidence="1">
    <location>
        <begin position="170"/>
        <end position="192"/>
    </location>
</feature>
<name>A0A1I0Y944_9ACTN</name>
<evidence type="ECO:0000313" key="6">
    <source>
        <dbReference type="Proteomes" id="UP000199113"/>
    </source>
</evidence>
<evidence type="ECO:0000256" key="2">
    <source>
        <dbReference type="SAM" id="SignalP"/>
    </source>
</evidence>
<feature type="domain" description="YncI copper-binding" evidence="3">
    <location>
        <begin position="95"/>
        <end position="161"/>
    </location>
</feature>
<proteinExistence type="predicted"/>
<evidence type="ECO:0000313" key="5">
    <source>
        <dbReference type="EMBL" id="SFB08968.1"/>
    </source>
</evidence>
<dbReference type="InterPro" id="IPR012533">
    <property type="entry name" value="YcnI-copper_dom"/>
</dbReference>
<keyword evidence="1" id="KW-0812">Transmembrane</keyword>